<gene>
    <name evidence="7" type="ORF">LOD99_4359</name>
</gene>
<dbReference type="GO" id="GO:0070182">
    <property type="term" value="F:DNA polymerase binding"/>
    <property type="evidence" value="ECO:0007669"/>
    <property type="project" value="TreeGrafter"/>
</dbReference>
<proteinExistence type="predicted"/>
<organism evidence="7 8">
    <name type="scientific">Oopsacas minuta</name>
    <dbReference type="NCBI Taxonomy" id="111878"/>
    <lineage>
        <taxon>Eukaryota</taxon>
        <taxon>Metazoa</taxon>
        <taxon>Porifera</taxon>
        <taxon>Hexactinellida</taxon>
        <taxon>Hexasterophora</taxon>
        <taxon>Lyssacinosida</taxon>
        <taxon>Leucopsacidae</taxon>
        <taxon>Oopsacas</taxon>
    </lineage>
</organism>
<evidence type="ECO:0000259" key="6">
    <source>
        <dbReference type="Pfam" id="PF14680"/>
    </source>
</evidence>
<dbReference type="Proteomes" id="UP001165289">
    <property type="component" value="Unassembled WGS sequence"/>
</dbReference>
<feature type="region of interest" description="Disordered" evidence="1">
    <location>
        <begin position="1301"/>
        <end position="1334"/>
    </location>
</feature>
<feature type="domain" description="FANCI solenoid 3" evidence="4">
    <location>
        <begin position="803"/>
        <end position="1021"/>
    </location>
</feature>
<evidence type="ECO:0000256" key="1">
    <source>
        <dbReference type="SAM" id="MobiDB-lite"/>
    </source>
</evidence>
<feature type="domain" description="FANCI solenoid 4" evidence="5">
    <location>
        <begin position="1041"/>
        <end position="1292"/>
    </location>
</feature>
<accession>A0AAV7JUF8</accession>
<dbReference type="PANTHER" id="PTHR21818:SF0">
    <property type="entry name" value="FANCONI ANEMIA GROUP I PROTEIN"/>
    <property type="match status" value="1"/>
</dbReference>
<dbReference type="Pfam" id="PF14675">
    <property type="entry name" value="FANCI_S1"/>
    <property type="match status" value="1"/>
</dbReference>
<dbReference type="InterPro" id="IPR029315">
    <property type="entry name" value="FANCI_S2"/>
</dbReference>
<feature type="compositionally biased region" description="Acidic residues" evidence="1">
    <location>
        <begin position="1301"/>
        <end position="1313"/>
    </location>
</feature>
<dbReference type="PANTHER" id="PTHR21818">
    <property type="entry name" value="BC025462 PROTEIN"/>
    <property type="match status" value="1"/>
</dbReference>
<dbReference type="Pfam" id="PF14678">
    <property type="entry name" value="FANCI_S4"/>
    <property type="match status" value="1"/>
</dbReference>
<dbReference type="Pfam" id="PF14680">
    <property type="entry name" value="FANCI_HD2"/>
    <property type="match status" value="1"/>
</dbReference>
<dbReference type="InterPro" id="IPR029314">
    <property type="entry name" value="FANCI_S4"/>
</dbReference>
<evidence type="ECO:0000259" key="5">
    <source>
        <dbReference type="Pfam" id="PF14678"/>
    </source>
</evidence>
<dbReference type="Pfam" id="PF14676">
    <property type="entry name" value="FANCI_S2"/>
    <property type="match status" value="1"/>
</dbReference>
<feature type="domain" description="FANCI helical" evidence="6">
    <location>
        <begin position="547"/>
        <end position="771"/>
    </location>
</feature>
<reference evidence="7 8" key="1">
    <citation type="journal article" date="2023" name="BMC Biol.">
        <title>The compact genome of the sponge Oopsacas minuta (Hexactinellida) is lacking key metazoan core genes.</title>
        <authorList>
            <person name="Santini S."/>
            <person name="Schenkelaars Q."/>
            <person name="Jourda C."/>
            <person name="Duchesne M."/>
            <person name="Belahbib H."/>
            <person name="Rocher C."/>
            <person name="Selva M."/>
            <person name="Riesgo A."/>
            <person name="Vervoort M."/>
            <person name="Leys S.P."/>
            <person name="Kodjabachian L."/>
            <person name="Le Bivic A."/>
            <person name="Borchiellini C."/>
            <person name="Claverie J.M."/>
            <person name="Renard E."/>
        </authorList>
    </citation>
    <scope>NUCLEOTIDE SEQUENCE [LARGE SCALE GENOMIC DNA]</scope>
    <source>
        <strain evidence="7">SPO-2</strain>
    </source>
</reference>
<dbReference type="InterPro" id="IPR029312">
    <property type="entry name" value="FANCI_HD2"/>
</dbReference>
<name>A0AAV7JUF8_9METZ</name>
<sequence>MTSQIQHILLNPHPYDANRSRYALTIEQELNSLLTQDSISSNATGNELDNIVILIEDCINVMTNNNKFDPSLTSPVLSVLAEHIGGLSIQGVVNLTEYFVSIVKRGEMVQPHAFQLLTQLLTIVNDHDLTMGDLETMDIDTTHELTLLDSPETDEVKQSAIPTQVVNTICASPWHPSIVLPLTKALKNVQLTEQLFRVFIDKCMATLSRNEEPQNIPAVIKELITSLNSSRVSSFLAAIDLAYNNMELKIVGIATLCDLHESYGLILTYLSQNRIICQEILKLIKLVSSEEHTISKIEISTFIAMMGTQRYQLVISDSLYSLILKSYRDEDKLIQSKMLRIMSEIRESEKYDVILIDTVKKTNGWDSTVMQGFVKLGISLIYNSSSKLRENTLSTDPLAKTADLGVRIVSEIFKLHGGIREHILSSALEQIVTLTYNSGKMPYLNLLKTIISSSPQLVLDCTQRVTEALDYITALPLNIAYTFLDAIQPLIKYSLTLRDALLLKMRKALFMKSRSARCIGVYGFLSVLKKFKINIEGLLTLCSQRPISQPFSSSQILVDIRDRPAITPEANEGLCLEVLGILQRSLSQTSDVKQVLYNGFYDVICVNPQLDTPILEMLLSHLKSYIPRENRVGEAVQPAVFQLDMLFQFSGIDFIPTESLPSLITSVQLCYLKVVSRLSSSEIDTLDTEGILYQVKGCLDSLTQKMIDASLDDFELNINSDFTGVAVGKKNCFIARTLIGVYEALIEYSFLCDEITSQLSERILLLFLKCERILTLIKEKLLPARRSMVAQHKDNDMTSFTFTSLVHILTSLLSDNNPDHELALTDLRQNVTLVRHCFNAVILRLQELQTNGYILDSPWLYQEKTFKKAYQLGRVLLRHVYTPIIQSRSGAWKRDRGRALDQFVFEALSLLFIYIQKHMSQAKLKFLVNIRPDNTPQSADENNLEEIAKIVYLHLQGFQTILLGIFTQQHDRFTTKDALFILQICQILHSWLPIESTQIIEVYDWMHRFCSQQQLSDLVASSKLLENLFTLHLQLKSGVSFFRKIAEDIHLILGDVDNETEVDDELHYRIVTSRNVTPTVSTLFFNMLEKVLDETDWLITKLARPSNDETHESTYDMLSQRLLTLVATFHHIIQTSFPLGTVSDNLPKLCTKLYNTFIKAVKYHISLYHNCIGEMSEKFQKVISYTGTHLEQQMYIFISHYQSLESENGNFTKGKGKEKEKGKEKDGLFMRPTSISKTKIMKQARSYPNLIFALEQYERFLIQLSKKCKCNLLESFKTSTARDFRINTAAVDAALNEFDEIVDGTDSEHESDEEGNRSKRARTDEVMEESHPIE</sequence>
<feature type="domain" description="FANCI solenoid 2" evidence="3">
    <location>
        <begin position="369"/>
        <end position="525"/>
    </location>
</feature>
<protein>
    <submittedName>
        <fullName evidence="7">Fanconi anemia group I protein-like</fullName>
    </submittedName>
</protein>
<evidence type="ECO:0000259" key="4">
    <source>
        <dbReference type="Pfam" id="PF14677"/>
    </source>
</evidence>
<feature type="domain" description="FANCI solenoid 1" evidence="2">
    <location>
        <begin position="57"/>
        <end position="224"/>
    </location>
</feature>
<evidence type="ECO:0000259" key="2">
    <source>
        <dbReference type="Pfam" id="PF14675"/>
    </source>
</evidence>
<dbReference type="GO" id="GO:0006281">
    <property type="term" value="P:DNA repair"/>
    <property type="evidence" value="ECO:0007669"/>
    <property type="project" value="InterPro"/>
</dbReference>
<dbReference type="InterPro" id="IPR029313">
    <property type="entry name" value="FANCI_S3"/>
</dbReference>
<evidence type="ECO:0000313" key="7">
    <source>
        <dbReference type="EMBL" id="KAI6652574.1"/>
    </source>
</evidence>
<comment type="caution">
    <text evidence="7">The sequence shown here is derived from an EMBL/GenBank/DDBJ whole genome shotgun (WGS) entry which is preliminary data.</text>
</comment>
<dbReference type="InterPro" id="IPR029308">
    <property type="entry name" value="FANCI_S1"/>
</dbReference>
<dbReference type="InterPro" id="IPR026171">
    <property type="entry name" value="FANCI"/>
</dbReference>
<feature type="compositionally biased region" description="Basic and acidic residues" evidence="1">
    <location>
        <begin position="1314"/>
        <end position="1334"/>
    </location>
</feature>
<evidence type="ECO:0000313" key="8">
    <source>
        <dbReference type="Proteomes" id="UP001165289"/>
    </source>
</evidence>
<evidence type="ECO:0000259" key="3">
    <source>
        <dbReference type="Pfam" id="PF14676"/>
    </source>
</evidence>
<keyword evidence="8" id="KW-1185">Reference proteome</keyword>
<dbReference type="EMBL" id="JAKMXF010000298">
    <property type="protein sequence ID" value="KAI6652574.1"/>
    <property type="molecule type" value="Genomic_DNA"/>
</dbReference>
<dbReference type="Pfam" id="PF14677">
    <property type="entry name" value="FANCI_S3"/>
    <property type="match status" value="1"/>
</dbReference>